<comment type="caution">
    <text evidence="8">The sequence shown here is derived from an EMBL/GenBank/DDBJ whole genome shotgun (WGS) entry which is preliminary data.</text>
</comment>
<feature type="domain" description="Flagellar assembly protein FliH/Type III secretion system HrpE" evidence="7">
    <location>
        <begin position="129"/>
        <end position="256"/>
    </location>
</feature>
<evidence type="ECO:0000313" key="8">
    <source>
        <dbReference type="EMBL" id="TBL77726.1"/>
    </source>
</evidence>
<keyword evidence="8" id="KW-0969">Cilium</keyword>
<evidence type="ECO:0000256" key="4">
    <source>
        <dbReference type="ARBA" id="ARBA00022795"/>
    </source>
</evidence>
<comment type="function">
    <text evidence="1">Needed for flagellar regrowth and assembly.</text>
</comment>
<accession>A0A4Q9DNS2</accession>
<gene>
    <name evidence="8" type="ORF">EYB31_16420</name>
</gene>
<sequence length="270" mass="30585">MSNVIKFFQYTPVEDKVLVESGAKQTANVEDEPSDNAEGEQLLQEAAALKEQILQDAESYADQQVRDAMEEAARIREQADAEIREWWDQRRSQDSQHVETSKQNGFDQGYAAGLAQAEQQVKLQFKDLIDQAKAILEQSYRLKEQTIQESEPFLIELSCAIAEKIVARQLTLEPEWTLELVQSILTRRKEKGIITLCVSPLHFAYIQDAKEELVLHIDSQAELQIIPDASVTDHGCVVRSSFGSIDARVDTQLQEIKNALRQLAIRNEGM</sequence>
<dbReference type="InterPro" id="IPR018035">
    <property type="entry name" value="Flagellar_FliH/T3SS_HrpE"/>
</dbReference>
<reference evidence="8 9" key="1">
    <citation type="submission" date="2019-02" db="EMBL/GenBank/DDBJ databases">
        <title>Paenibacillus sp. nov., isolated from surface-sterilized tissue of Thalictrum simplex L.</title>
        <authorList>
            <person name="Tuo L."/>
        </authorList>
    </citation>
    <scope>NUCLEOTIDE SEQUENCE [LARGE SCALE GENOMIC DNA]</scope>
    <source>
        <strain evidence="8 9">N2SHLJ1</strain>
    </source>
</reference>
<evidence type="ECO:0000259" key="7">
    <source>
        <dbReference type="Pfam" id="PF02108"/>
    </source>
</evidence>
<dbReference type="GO" id="GO:0015031">
    <property type="term" value="P:protein transport"/>
    <property type="evidence" value="ECO:0007669"/>
    <property type="project" value="UniProtKB-KW"/>
</dbReference>
<keyword evidence="4" id="KW-1005">Bacterial flagellum biogenesis</keyword>
<dbReference type="AlphaFoldDB" id="A0A4Q9DNS2"/>
<dbReference type="RefSeq" id="WP_131014458.1">
    <property type="nucleotide sequence ID" value="NZ_SIRE01000011.1"/>
</dbReference>
<protein>
    <submittedName>
        <fullName evidence="8">Flagellar assembly protein FliH</fullName>
    </submittedName>
</protein>
<keyword evidence="3" id="KW-0813">Transport</keyword>
<keyword evidence="5" id="KW-0653">Protein transport</keyword>
<dbReference type="PANTHER" id="PTHR34982:SF1">
    <property type="entry name" value="FLAGELLAR ASSEMBLY PROTEIN FLIH"/>
    <property type="match status" value="1"/>
</dbReference>
<evidence type="ECO:0000256" key="3">
    <source>
        <dbReference type="ARBA" id="ARBA00022448"/>
    </source>
</evidence>
<keyword evidence="6" id="KW-1006">Bacterial flagellum protein export</keyword>
<keyword evidence="8" id="KW-0966">Cell projection</keyword>
<dbReference type="EMBL" id="SIRE01000011">
    <property type="protein sequence ID" value="TBL77726.1"/>
    <property type="molecule type" value="Genomic_DNA"/>
</dbReference>
<dbReference type="GO" id="GO:0044781">
    <property type="term" value="P:bacterial-type flagellum organization"/>
    <property type="evidence" value="ECO:0007669"/>
    <property type="project" value="UniProtKB-KW"/>
</dbReference>
<organism evidence="8 9">
    <name type="scientific">Paenibacillus thalictri</name>
    <dbReference type="NCBI Taxonomy" id="2527873"/>
    <lineage>
        <taxon>Bacteria</taxon>
        <taxon>Bacillati</taxon>
        <taxon>Bacillota</taxon>
        <taxon>Bacilli</taxon>
        <taxon>Bacillales</taxon>
        <taxon>Paenibacillaceae</taxon>
        <taxon>Paenibacillus</taxon>
    </lineage>
</organism>
<proteinExistence type="inferred from homology"/>
<keyword evidence="8" id="KW-0282">Flagellum</keyword>
<comment type="similarity">
    <text evidence="2">Belongs to the FliH family.</text>
</comment>
<dbReference type="PANTHER" id="PTHR34982">
    <property type="entry name" value="YOP PROTEINS TRANSLOCATION PROTEIN L"/>
    <property type="match status" value="1"/>
</dbReference>
<dbReference type="InterPro" id="IPR051472">
    <property type="entry name" value="T3SS_Stator/FliH"/>
</dbReference>
<dbReference type="GO" id="GO:0005829">
    <property type="term" value="C:cytosol"/>
    <property type="evidence" value="ECO:0007669"/>
    <property type="project" value="TreeGrafter"/>
</dbReference>
<keyword evidence="9" id="KW-1185">Reference proteome</keyword>
<evidence type="ECO:0000256" key="5">
    <source>
        <dbReference type="ARBA" id="ARBA00022927"/>
    </source>
</evidence>
<dbReference type="Proteomes" id="UP000293142">
    <property type="component" value="Unassembled WGS sequence"/>
</dbReference>
<evidence type="ECO:0000256" key="1">
    <source>
        <dbReference type="ARBA" id="ARBA00003041"/>
    </source>
</evidence>
<evidence type="ECO:0000256" key="2">
    <source>
        <dbReference type="ARBA" id="ARBA00006602"/>
    </source>
</evidence>
<name>A0A4Q9DNS2_9BACL</name>
<evidence type="ECO:0000313" key="9">
    <source>
        <dbReference type="Proteomes" id="UP000293142"/>
    </source>
</evidence>
<dbReference type="OrthoDB" id="19020at2"/>
<evidence type="ECO:0000256" key="6">
    <source>
        <dbReference type="ARBA" id="ARBA00023225"/>
    </source>
</evidence>
<dbReference type="Pfam" id="PF02108">
    <property type="entry name" value="FliH"/>
    <property type="match status" value="1"/>
</dbReference>